<dbReference type="InterPro" id="IPR005471">
    <property type="entry name" value="Tscrpt_reg_IclR_N"/>
</dbReference>
<dbReference type="PROSITE" id="PS51078">
    <property type="entry name" value="ICLR_ED"/>
    <property type="match status" value="1"/>
</dbReference>
<evidence type="ECO:0000256" key="4">
    <source>
        <dbReference type="SAM" id="MobiDB-lite"/>
    </source>
</evidence>
<evidence type="ECO:0000259" key="5">
    <source>
        <dbReference type="PROSITE" id="PS51077"/>
    </source>
</evidence>
<feature type="domain" description="HTH iclR-type" evidence="5">
    <location>
        <begin position="51"/>
        <end position="113"/>
    </location>
</feature>
<dbReference type="InterPro" id="IPR029016">
    <property type="entry name" value="GAF-like_dom_sf"/>
</dbReference>
<accession>A0A5M8ALS7</accession>
<feature type="domain" description="IclR-ED" evidence="6">
    <location>
        <begin position="114"/>
        <end position="298"/>
    </location>
</feature>
<proteinExistence type="predicted"/>
<reference evidence="7 8" key="1">
    <citation type="submission" date="2019-09" db="EMBL/GenBank/DDBJ databases">
        <title>Isolation of a novel species in the genus Cupriavidus from patients with sepsis using whole genome sequencing.</title>
        <authorList>
            <person name="Kweon O.J."/>
            <person name="Lee M.-K."/>
        </authorList>
    </citation>
    <scope>NUCLEOTIDE SEQUENCE [LARGE SCALE GENOMIC DNA]</scope>
    <source>
        <strain evidence="7 8">MKL-01</strain>
    </source>
</reference>
<dbReference type="AlphaFoldDB" id="A0A5M8ALS7"/>
<comment type="caution">
    <text evidence="7">The sequence shown here is derived from an EMBL/GenBank/DDBJ whole genome shotgun (WGS) entry which is preliminary data.</text>
</comment>
<dbReference type="PROSITE" id="PS51077">
    <property type="entry name" value="HTH_ICLR"/>
    <property type="match status" value="1"/>
</dbReference>
<dbReference type="Gene3D" id="1.10.10.10">
    <property type="entry name" value="Winged helix-like DNA-binding domain superfamily/Winged helix DNA-binding domain"/>
    <property type="match status" value="1"/>
</dbReference>
<dbReference type="InterPro" id="IPR014757">
    <property type="entry name" value="Tscrpt_reg_IclR_C"/>
</dbReference>
<dbReference type="SUPFAM" id="SSF46785">
    <property type="entry name" value="Winged helix' DNA-binding domain"/>
    <property type="match status" value="1"/>
</dbReference>
<feature type="compositionally biased region" description="Basic and acidic residues" evidence="4">
    <location>
        <begin position="22"/>
        <end position="42"/>
    </location>
</feature>
<gene>
    <name evidence="7" type="ORF">F1599_14725</name>
</gene>
<evidence type="ECO:0000256" key="3">
    <source>
        <dbReference type="ARBA" id="ARBA00023163"/>
    </source>
</evidence>
<dbReference type="Proteomes" id="UP000324324">
    <property type="component" value="Unassembled WGS sequence"/>
</dbReference>
<keyword evidence="1" id="KW-0805">Transcription regulation</keyword>
<dbReference type="InterPro" id="IPR036388">
    <property type="entry name" value="WH-like_DNA-bd_sf"/>
</dbReference>
<dbReference type="GO" id="GO:0003700">
    <property type="term" value="F:DNA-binding transcription factor activity"/>
    <property type="evidence" value="ECO:0007669"/>
    <property type="project" value="TreeGrafter"/>
</dbReference>
<dbReference type="EMBL" id="VWRN01000035">
    <property type="protein sequence ID" value="KAA6123131.1"/>
    <property type="molecule type" value="Genomic_DNA"/>
</dbReference>
<dbReference type="PANTHER" id="PTHR30136:SF34">
    <property type="entry name" value="TRANSCRIPTIONAL REGULATOR"/>
    <property type="match status" value="1"/>
</dbReference>
<evidence type="ECO:0000313" key="7">
    <source>
        <dbReference type="EMBL" id="KAA6123131.1"/>
    </source>
</evidence>
<dbReference type="InterPro" id="IPR050707">
    <property type="entry name" value="HTH_MetabolicPath_Reg"/>
</dbReference>
<organism evidence="7 8">
    <name type="scientific">Cupriavidus cauae</name>
    <dbReference type="NCBI Taxonomy" id="2608999"/>
    <lineage>
        <taxon>Bacteria</taxon>
        <taxon>Pseudomonadati</taxon>
        <taxon>Pseudomonadota</taxon>
        <taxon>Betaproteobacteria</taxon>
        <taxon>Burkholderiales</taxon>
        <taxon>Burkholderiaceae</taxon>
        <taxon>Cupriavidus</taxon>
    </lineage>
</organism>
<keyword evidence="2" id="KW-0238">DNA-binding</keyword>
<dbReference type="PANTHER" id="PTHR30136">
    <property type="entry name" value="HELIX-TURN-HELIX TRANSCRIPTIONAL REGULATOR, ICLR FAMILY"/>
    <property type="match status" value="1"/>
</dbReference>
<evidence type="ECO:0000256" key="1">
    <source>
        <dbReference type="ARBA" id="ARBA00023015"/>
    </source>
</evidence>
<dbReference type="SMART" id="SM00346">
    <property type="entry name" value="HTH_ICLR"/>
    <property type="match status" value="1"/>
</dbReference>
<keyword evidence="8" id="KW-1185">Reference proteome</keyword>
<keyword evidence="3" id="KW-0804">Transcription</keyword>
<evidence type="ECO:0000259" key="6">
    <source>
        <dbReference type="PROSITE" id="PS51078"/>
    </source>
</evidence>
<name>A0A5M8ALS7_9BURK</name>
<dbReference type="GO" id="GO:0003677">
    <property type="term" value="F:DNA binding"/>
    <property type="evidence" value="ECO:0007669"/>
    <property type="project" value="UniProtKB-KW"/>
</dbReference>
<dbReference type="Gene3D" id="3.30.450.40">
    <property type="match status" value="1"/>
</dbReference>
<sequence length="299" mass="33124">MGTAKAVRGSKARIAAANGGGRHRDQRSNERGDERGDERGNDSRFANPLFIASIGKAFEVLERLADIGRPVGLTELCQHASLSRSALQRITHTLTALGYLRQDPKTRAFTLSGKVLHLSHAMLSSDSLRDRALPHLEDLNRRTAETVNLMEMEGDEIVYVVRFPGFRAVSVDLHVGSRLPIHCSAAGRAILAEMDIEDAMRLLARVPRRAMTPHTRTELSDLRTALQTARKRGYALNDQESFIGDISIAKAILNRQREPIGAVNIAVSTSRWTVEETLRQLLPQLLVTARAIERDVNAR</sequence>
<dbReference type="Pfam" id="PF09339">
    <property type="entry name" value="HTH_IclR"/>
    <property type="match status" value="1"/>
</dbReference>
<dbReference type="SUPFAM" id="SSF55781">
    <property type="entry name" value="GAF domain-like"/>
    <property type="match status" value="1"/>
</dbReference>
<evidence type="ECO:0000313" key="8">
    <source>
        <dbReference type="Proteomes" id="UP000324324"/>
    </source>
</evidence>
<feature type="region of interest" description="Disordered" evidence="4">
    <location>
        <begin position="1"/>
        <end position="42"/>
    </location>
</feature>
<dbReference type="GO" id="GO:0045892">
    <property type="term" value="P:negative regulation of DNA-templated transcription"/>
    <property type="evidence" value="ECO:0007669"/>
    <property type="project" value="TreeGrafter"/>
</dbReference>
<dbReference type="InterPro" id="IPR036390">
    <property type="entry name" value="WH_DNA-bd_sf"/>
</dbReference>
<dbReference type="Pfam" id="PF01614">
    <property type="entry name" value="IclR_C"/>
    <property type="match status" value="1"/>
</dbReference>
<protein>
    <submittedName>
        <fullName evidence="7">IclR family transcriptional regulator</fullName>
    </submittedName>
</protein>
<evidence type="ECO:0000256" key="2">
    <source>
        <dbReference type="ARBA" id="ARBA00023125"/>
    </source>
</evidence>